<dbReference type="EC" id="2.1.1.4" evidence="5"/>
<dbReference type="GO" id="GO:0046983">
    <property type="term" value="F:protein dimerization activity"/>
    <property type="evidence" value="ECO:0007669"/>
    <property type="project" value="InterPro"/>
</dbReference>
<keyword evidence="2 10" id="KW-0808">Transferase</keyword>
<dbReference type="PROSITE" id="PS51683">
    <property type="entry name" value="SAM_OMT_II"/>
    <property type="match status" value="1"/>
</dbReference>
<evidence type="ECO:0000256" key="6">
    <source>
        <dbReference type="ARBA" id="ARBA00040730"/>
    </source>
</evidence>
<comment type="caution">
    <text evidence="10">The sequence shown here is derived from an EMBL/GenBank/DDBJ whole genome shotgun (WGS) entry which is preliminary data.</text>
</comment>
<dbReference type="SUPFAM" id="SSF46785">
    <property type="entry name" value="Winged helix' DNA-binding domain"/>
    <property type="match status" value="1"/>
</dbReference>
<feature type="domain" description="O-methyltransferase dimerisation" evidence="9">
    <location>
        <begin position="10"/>
        <end position="84"/>
    </location>
</feature>
<reference evidence="10 11" key="1">
    <citation type="journal article" date="2018" name="Gigascience">
        <title>Genomes of trombidid mites reveal novel predicted allergens and laterally-transferred genes associated with secondary metabolism.</title>
        <authorList>
            <person name="Dong X."/>
            <person name="Chaisiri K."/>
            <person name="Xia D."/>
            <person name="Armstrong S.D."/>
            <person name="Fang Y."/>
            <person name="Donnelly M.J."/>
            <person name="Kadowaki T."/>
            <person name="McGarry J.W."/>
            <person name="Darby A.C."/>
            <person name="Makepeace B.L."/>
        </authorList>
    </citation>
    <scope>NUCLEOTIDE SEQUENCE [LARGE SCALE GENOMIC DNA]</scope>
    <source>
        <strain evidence="10">UoL-UT</strain>
    </source>
</reference>
<evidence type="ECO:0000256" key="1">
    <source>
        <dbReference type="ARBA" id="ARBA00022603"/>
    </source>
</evidence>
<dbReference type="GO" id="GO:0032259">
    <property type="term" value="P:methylation"/>
    <property type="evidence" value="ECO:0007669"/>
    <property type="project" value="UniProtKB-KW"/>
</dbReference>
<protein>
    <recommendedName>
        <fullName evidence="6">Acetylserotonin O-methyltransferase</fullName>
        <ecNumber evidence="5">2.1.1.4</ecNumber>
    </recommendedName>
    <alternativeName>
        <fullName evidence="7">Hydroxyindole O-methyltransferase</fullName>
    </alternativeName>
</protein>
<keyword evidence="1 10" id="KW-0489">Methyltransferase</keyword>
<dbReference type="VEuPathDB" id="VectorBase:LDEU006261"/>
<dbReference type="PIRSF" id="PIRSF005739">
    <property type="entry name" value="O-mtase"/>
    <property type="match status" value="1"/>
</dbReference>
<dbReference type="Gene3D" id="3.40.50.150">
    <property type="entry name" value="Vaccinia Virus protein VP39"/>
    <property type="match status" value="1"/>
</dbReference>
<evidence type="ECO:0000259" key="8">
    <source>
        <dbReference type="Pfam" id="PF00891"/>
    </source>
</evidence>
<dbReference type="PANTHER" id="PTHR43712">
    <property type="entry name" value="PUTATIVE (AFU_ORTHOLOGUE AFUA_4G14580)-RELATED"/>
    <property type="match status" value="1"/>
</dbReference>
<dbReference type="InterPro" id="IPR012967">
    <property type="entry name" value="COMT_dimerisation"/>
</dbReference>
<dbReference type="EMBL" id="NCKV01003391">
    <property type="protein sequence ID" value="RWS25779.1"/>
    <property type="molecule type" value="Genomic_DNA"/>
</dbReference>
<dbReference type="PANTHER" id="PTHR43712:SF2">
    <property type="entry name" value="O-METHYLTRANSFERASE CICE"/>
    <property type="match status" value="1"/>
</dbReference>
<dbReference type="InterPro" id="IPR029063">
    <property type="entry name" value="SAM-dependent_MTases_sf"/>
</dbReference>
<proteinExistence type="predicted"/>
<evidence type="ECO:0000256" key="2">
    <source>
        <dbReference type="ARBA" id="ARBA00022679"/>
    </source>
</evidence>
<evidence type="ECO:0000256" key="5">
    <source>
        <dbReference type="ARBA" id="ARBA00039116"/>
    </source>
</evidence>
<dbReference type="Pfam" id="PF00891">
    <property type="entry name" value="Methyltransf_2"/>
    <property type="match status" value="1"/>
</dbReference>
<dbReference type="InterPro" id="IPR001077">
    <property type="entry name" value="COMT_C"/>
</dbReference>
<dbReference type="InterPro" id="IPR016461">
    <property type="entry name" value="COMT-like"/>
</dbReference>
<evidence type="ECO:0000259" key="9">
    <source>
        <dbReference type="Pfam" id="PF08100"/>
    </source>
</evidence>
<evidence type="ECO:0000256" key="3">
    <source>
        <dbReference type="ARBA" id="ARBA00022691"/>
    </source>
</evidence>
<dbReference type="Proteomes" id="UP000288716">
    <property type="component" value="Unassembled WGS sequence"/>
</dbReference>
<comment type="function">
    <text evidence="4">Catalyzes the transfer of a methyl group onto N-acetylserotonin, producing melatonin (N-acetyl-5-methoxytryptamine).</text>
</comment>
<dbReference type="AlphaFoldDB" id="A0A443SE35"/>
<dbReference type="Gene3D" id="1.10.10.10">
    <property type="entry name" value="Winged helix-like DNA-binding domain superfamily/Winged helix DNA-binding domain"/>
    <property type="match status" value="1"/>
</dbReference>
<evidence type="ECO:0000313" key="11">
    <source>
        <dbReference type="Proteomes" id="UP000288716"/>
    </source>
</evidence>
<accession>A0A443SE35</accession>
<keyword evidence="11" id="KW-1185">Reference proteome</keyword>
<dbReference type="Pfam" id="PF08100">
    <property type="entry name" value="Dimerisation"/>
    <property type="match status" value="1"/>
</dbReference>
<evidence type="ECO:0000256" key="4">
    <source>
        <dbReference type="ARBA" id="ARBA00037645"/>
    </source>
</evidence>
<dbReference type="OrthoDB" id="1606438at2759"/>
<evidence type="ECO:0000256" key="7">
    <source>
        <dbReference type="ARBA" id="ARBA00043054"/>
    </source>
</evidence>
<organism evidence="10 11">
    <name type="scientific">Leptotrombidium deliense</name>
    <dbReference type="NCBI Taxonomy" id="299467"/>
    <lineage>
        <taxon>Eukaryota</taxon>
        <taxon>Metazoa</taxon>
        <taxon>Ecdysozoa</taxon>
        <taxon>Arthropoda</taxon>
        <taxon>Chelicerata</taxon>
        <taxon>Arachnida</taxon>
        <taxon>Acari</taxon>
        <taxon>Acariformes</taxon>
        <taxon>Trombidiformes</taxon>
        <taxon>Prostigmata</taxon>
        <taxon>Anystina</taxon>
        <taxon>Parasitengona</taxon>
        <taxon>Trombiculoidea</taxon>
        <taxon>Trombiculidae</taxon>
        <taxon>Leptotrombidium</taxon>
    </lineage>
</organism>
<keyword evidence="3" id="KW-0949">S-adenosyl-L-methionine</keyword>
<sequence length="335" mass="37999">MNKSGSAMLDLLLGATKSHVTYCVAQLDIVDYLSEKPMTAEQLAVITSTNNELLYRLLRAAVSIGLLIENEENQFSVTELGSTLKTGGEQCMKHACKILVNGELTPLPISKLLYRLNKEEACIDNELSYFEKAETDPNFIITLHENINEFDQLFMTHLLISDYDYSKFKHIIDVGGGLGKCLINILKKTPQSRGTIVDLPSVIQFAKQNIERSCVKERCRAVVGDFFSSIPDDSDCYILKFIIQDWCDEQALKILKNVRKSMKNKNCTLLVMEFIKKGTEPNVLDLIDILMFTLMFGKERSKVQFEKLFEKASFEIKNVIDFNPSPMKIIEVEPV</sequence>
<name>A0A443SE35_9ACAR</name>
<dbReference type="Gene3D" id="1.10.287.1350">
    <property type="match status" value="1"/>
</dbReference>
<evidence type="ECO:0000313" key="10">
    <source>
        <dbReference type="EMBL" id="RWS25779.1"/>
    </source>
</evidence>
<dbReference type="SUPFAM" id="SSF53335">
    <property type="entry name" value="S-adenosyl-L-methionine-dependent methyltransferases"/>
    <property type="match status" value="1"/>
</dbReference>
<gene>
    <name evidence="10" type="ORF">B4U80_13043</name>
</gene>
<feature type="domain" description="O-methyltransferase C-terminal" evidence="8">
    <location>
        <begin position="128"/>
        <end position="314"/>
    </location>
</feature>
<dbReference type="InterPro" id="IPR036388">
    <property type="entry name" value="WH-like_DNA-bd_sf"/>
</dbReference>
<dbReference type="InterPro" id="IPR036390">
    <property type="entry name" value="WH_DNA-bd_sf"/>
</dbReference>
<dbReference type="GO" id="GO:0017096">
    <property type="term" value="F:acetylserotonin O-methyltransferase activity"/>
    <property type="evidence" value="ECO:0007669"/>
    <property type="project" value="UniProtKB-EC"/>
</dbReference>